<dbReference type="Proteomes" id="UP001140076">
    <property type="component" value="Unassembled WGS sequence"/>
</dbReference>
<organism evidence="2 3">
    <name type="scientific">Streptomonospora mangrovi</name>
    <dbReference type="NCBI Taxonomy" id="2883123"/>
    <lineage>
        <taxon>Bacteria</taxon>
        <taxon>Bacillati</taxon>
        <taxon>Actinomycetota</taxon>
        <taxon>Actinomycetes</taxon>
        <taxon>Streptosporangiales</taxon>
        <taxon>Nocardiopsidaceae</taxon>
        <taxon>Streptomonospora</taxon>
    </lineage>
</organism>
<accession>A0A9X3SQT5</accession>
<evidence type="ECO:0000313" key="2">
    <source>
        <dbReference type="EMBL" id="MDA0566846.1"/>
    </source>
</evidence>
<reference evidence="2" key="1">
    <citation type="submission" date="2021-10" db="EMBL/GenBank/DDBJ databases">
        <title>Streptomonospora sp. nov., isolated from mangrove soil.</title>
        <authorList>
            <person name="Chen X."/>
            <person name="Ge X."/>
            <person name="Liu W."/>
        </authorList>
    </citation>
    <scope>NUCLEOTIDE SEQUENCE</scope>
    <source>
        <strain evidence="2">S1-112</strain>
    </source>
</reference>
<protein>
    <submittedName>
        <fullName evidence="2">DUF4097 domain-containing protein</fullName>
    </submittedName>
</protein>
<name>A0A9X3SQT5_9ACTN</name>
<evidence type="ECO:0000313" key="3">
    <source>
        <dbReference type="Proteomes" id="UP001140076"/>
    </source>
</evidence>
<sequence>MQTFTTPAPITAHLTLPAGRIQIIAADRTDTTVDIRPANPTKNRDVTSAQQTTATYTDGVLRIHTPQPKNTVLSSAGAVEITVQLPADSHVRATTAACELRGVGRLGQVTFEGAYNHTKIDEAAALTLTATQGDTVVGRLNGDATITAQSGDITIAEAAAGTLNLSTQSGDINVTAAAGASATLDSHVGYGRIDNSLKNDGTPTLHIHATTTHGNITARSL</sequence>
<dbReference type="RefSeq" id="WP_270074097.1">
    <property type="nucleotide sequence ID" value="NZ_JAJAQC010000042.1"/>
</dbReference>
<dbReference type="Pfam" id="PF13349">
    <property type="entry name" value="DUF4097"/>
    <property type="match status" value="1"/>
</dbReference>
<gene>
    <name evidence="2" type="ORF">LG943_21380</name>
</gene>
<feature type="domain" description="DUF4097" evidence="1">
    <location>
        <begin position="21"/>
        <end position="216"/>
    </location>
</feature>
<dbReference type="EMBL" id="JAJAQC010000042">
    <property type="protein sequence ID" value="MDA0566846.1"/>
    <property type="molecule type" value="Genomic_DNA"/>
</dbReference>
<dbReference type="Gene3D" id="2.160.20.120">
    <property type="match status" value="1"/>
</dbReference>
<dbReference type="InterPro" id="IPR025164">
    <property type="entry name" value="Toastrack_DUF4097"/>
</dbReference>
<proteinExistence type="predicted"/>
<evidence type="ECO:0000259" key="1">
    <source>
        <dbReference type="Pfam" id="PF13349"/>
    </source>
</evidence>
<keyword evidence="3" id="KW-1185">Reference proteome</keyword>
<dbReference type="AlphaFoldDB" id="A0A9X3SQT5"/>
<comment type="caution">
    <text evidence="2">The sequence shown here is derived from an EMBL/GenBank/DDBJ whole genome shotgun (WGS) entry which is preliminary data.</text>
</comment>